<dbReference type="PIRSF" id="PIRSF001365">
    <property type="entry name" value="DHDPS"/>
    <property type="match status" value="1"/>
</dbReference>
<evidence type="ECO:0000313" key="16">
    <source>
        <dbReference type="EMBL" id="AEJ42427.1"/>
    </source>
</evidence>
<dbReference type="InterPro" id="IPR005263">
    <property type="entry name" value="DapA"/>
</dbReference>
<keyword evidence="7 12" id="KW-0220">Diaminopimelate biosynthesis</keyword>
<comment type="subcellular location">
    <subcellularLocation>
        <location evidence="12">Cytoplasm</location>
    </subcellularLocation>
</comment>
<dbReference type="Proteomes" id="UP000000292">
    <property type="component" value="Chromosome"/>
</dbReference>
<evidence type="ECO:0000256" key="9">
    <source>
        <dbReference type="ARBA" id="ARBA00023239"/>
    </source>
</evidence>
<dbReference type="GO" id="GO:0005737">
    <property type="term" value="C:cytoplasm"/>
    <property type="evidence" value="ECO:0007669"/>
    <property type="project" value="UniProtKB-SubCell"/>
</dbReference>
<dbReference type="CDD" id="cd00950">
    <property type="entry name" value="DHDPS"/>
    <property type="match status" value="1"/>
</dbReference>
<evidence type="ECO:0000313" key="17">
    <source>
        <dbReference type="Proteomes" id="UP000000292"/>
    </source>
</evidence>
<dbReference type="NCBIfam" id="TIGR02313">
    <property type="entry name" value="HpaI-NOT-DapA"/>
    <property type="match status" value="1"/>
</dbReference>
<dbReference type="AlphaFoldDB" id="F8IL47"/>
<dbReference type="HAMAP" id="MF_00418">
    <property type="entry name" value="DapA"/>
    <property type="match status" value="1"/>
</dbReference>
<dbReference type="GO" id="GO:0009089">
    <property type="term" value="P:lysine biosynthetic process via diaminopimelate"/>
    <property type="evidence" value="ECO:0007669"/>
    <property type="project" value="UniProtKB-UniRule"/>
</dbReference>
<evidence type="ECO:0000256" key="13">
    <source>
        <dbReference type="PIRNR" id="PIRNR001365"/>
    </source>
</evidence>
<evidence type="ECO:0000256" key="7">
    <source>
        <dbReference type="ARBA" id="ARBA00022915"/>
    </source>
</evidence>
<gene>
    <name evidence="12 16" type="primary">dapA</name>
    <name evidence="16" type="ordered locus">TC41_0462</name>
</gene>
<evidence type="ECO:0000256" key="14">
    <source>
        <dbReference type="PIRSR" id="PIRSR001365-1"/>
    </source>
</evidence>
<evidence type="ECO:0000256" key="8">
    <source>
        <dbReference type="ARBA" id="ARBA00023154"/>
    </source>
</evidence>
<dbReference type="UniPathway" id="UPA00034">
    <property type="reaction ID" value="UER00017"/>
</dbReference>
<evidence type="ECO:0000256" key="5">
    <source>
        <dbReference type="ARBA" id="ARBA00022490"/>
    </source>
</evidence>
<feature type="site" description="Part of a proton relay during catalysis" evidence="12">
    <location>
        <position position="116"/>
    </location>
</feature>
<organism evidence="16 17">
    <name type="scientific">Alicyclobacillus acidocaldarius (strain Tc-4-1)</name>
    <name type="common">Bacillus acidocaldarius</name>
    <dbReference type="NCBI Taxonomy" id="1048834"/>
    <lineage>
        <taxon>Bacteria</taxon>
        <taxon>Bacillati</taxon>
        <taxon>Bacillota</taxon>
        <taxon>Bacilli</taxon>
        <taxon>Bacillales</taxon>
        <taxon>Alicyclobacillaceae</taxon>
        <taxon>Alicyclobacillus</taxon>
    </lineage>
</organism>
<dbReference type="InterPro" id="IPR012691">
    <property type="entry name" value="HpaI_NOT_DapA"/>
</dbReference>
<feature type="binding site" evidence="12 15">
    <location>
        <position position="54"/>
    </location>
    <ligand>
        <name>pyruvate</name>
        <dbReference type="ChEBI" id="CHEBI:15361"/>
    </ligand>
</feature>
<keyword evidence="9 12" id="KW-0456">Lyase</keyword>
<dbReference type="SMART" id="SM01130">
    <property type="entry name" value="DHDPS"/>
    <property type="match status" value="1"/>
</dbReference>
<dbReference type="PRINTS" id="PR00146">
    <property type="entry name" value="DHPICSNTHASE"/>
</dbReference>
<dbReference type="InterPro" id="IPR013785">
    <property type="entry name" value="Aldolase_TIM"/>
</dbReference>
<comment type="function">
    <text evidence="1 12">Catalyzes the condensation of (S)-aspartate-beta-semialdehyde [(S)-ASA] and pyruvate to 4-hydroxy-tetrahydrodipicolinate (HTPA).</text>
</comment>
<dbReference type="EMBL" id="CP002902">
    <property type="protein sequence ID" value="AEJ42427.1"/>
    <property type="molecule type" value="Genomic_DNA"/>
</dbReference>
<keyword evidence="5 12" id="KW-0963">Cytoplasm</keyword>
<evidence type="ECO:0000256" key="15">
    <source>
        <dbReference type="PIRSR" id="PIRSR001365-2"/>
    </source>
</evidence>
<keyword evidence="6 12" id="KW-0028">Amino-acid biosynthesis</keyword>
<feature type="active site" description="Schiff-base intermediate with substrate" evidence="12 14">
    <location>
        <position position="171"/>
    </location>
</feature>
<evidence type="ECO:0000256" key="2">
    <source>
        <dbReference type="ARBA" id="ARBA00005120"/>
    </source>
</evidence>
<dbReference type="HOGENOM" id="CLU_049343_7_1_9"/>
<dbReference type="STRING" id="1048834.TC41_0462"/>
<dbReference type="InterPro" id="IPR020625">
    <property type="entry name" value="Schiff_base-form_aldolases_AS"/>
</dbReference>
<dbReference type="NCBIfam" id="TIGR00674">
    <property type="entry name" value="dapA"/>
    <property type="match status" value="1"/>
</dbReference>
<comment type="pathway">
    <text evidence="2 12">Amino-acid biosynthesis; L-lysine biosynthesis via DAP pathway; (S)-tetrahydrodipicolinate from L-aspartate: step 3/4.</text>
</comment>
<dbReference type="InterPro" id="IPR002220">
    <property type="entry name" value="DapA-like"/>
</dbReference>
<sequence length="301" mass="33448">MKVRSDVRDRLRGSIVPMVTPFCEDGSFDEKAYRDLIEWQIDSGSHGISCAGTTGEPSSLTIEEREYLFEVTVDAVRGRVPVVLGTGSTNHAETLRLTKTAEKLGADAALVIVPYYNRPSQEGLYRHFRAVADSVDIPIILYNIPGRTGVNLEPATMARLKRDCRNIVGVKESNKDFEQVTRVFQACGRDFLVYSGIELLCYPMLALGGAGHISATANLMPREVARLYDLVEEGRWREALDLHFDLAELNEALFWETNPGPVKACLAMMGRIRPVVRPPLALPGEELQARLRQVLVSYGLV</sequence>
<feature type="site" description="Part of a proton relay during catalysis" evidence="12">
    <location>
        <position position="53"/>
    </location>
</feature>
<accession>F8IL47</accession>
<evidence type="ECO:0000256" key="4">
    <source>
        <dbReference type="ARBA" id="ARBA00012086"/>
    </source>
</evidence>
<reference evidence="16 17" key="1">
    <citation type="journal article" date="2011" name="J. Bacteriol.">
        <title>Complete Genome Sequence of Alicyclobacillus acidocaldarius Strain Tc-4-1.</title>
        <authorList>
            <person name="Chen Y."/>
            <person name="He Y."/>
            <person name="Zhang B."/>
            <person name="Yang J."/>
            <person name="Li W."/>
            <person name="Dong Z."/>
            <person name="Hu S."/>
        </authorList>
    </citation>
    <scope>NUCLEOTIDE SEQUENCE [LARGE SCALE GENOMIC DNA]</scope>
    <source>
        <strain evidence="16 17">Tc-4-1</strain>
    </source>
</reference>
<evidence type="ECO:0000256" key="1">
    <source>
        <dbReference type="ARBA" id="ARBA00003294"/>
    </source>
</evidence>
<dbReference type="Pfam" id="PF00701">
    <property type="entry name" value="DHDPS"/>
    <property type="match status" value="1"/>
</dbReference>
<dbReference type="GO" id="GO:0019877">
    <property type="term" value="P:diaminopimelate biosynthetic process"/>
    <property type="evidence" value="ECO:0007669"/>
    <property type="project" value="UniProtKB-UniRule"/>
</dbReference>
<keyword evidence="8 12" id="KW-0457">Lysine biosynthesis</keyword>
<keyword evidence="10 12" id="KW-0704">Schiff base</keyword>
<reference evidence="17" key="2">
    <citation type="submission" date="2011-06" db="EMBL/GenBank/DDBJ databases">
        <title>The complete genome sequence of Alicyclobacillus acidocaldarius sp. Tc-4-1.</title>
        <authorList>
            <person name="Chen Y."/>
            <person name="He Y."/>
            <person name="Dong Z."/>
            <person name="Hu S."/>
        </authorList>
    </citation>
    <scope>NUCLEOTIDE SEQUENCE [LARGE SCALE GENOMIC DNA]</scope>
    <source>
        <strain evidence="17">Tc-4-1</strain>
    </source>
</reference>
<dbReference type="eggNOG" id="COG0329">
    <property type="taxonomic scope" value="Bacteria"/>
</dbReference>
<dbReference type="RefSeq" id="WP_014463337.1">
    <property type="nucleotide sequence ID" value="NC_017167.1"/>
</dbReference>
<evidence type="ECO:0000256" key="10">
    <source>
        <dbReference type="ARBA" id="ARBA00023270"/>
    </source>
</evidence>
<evidence type="ECO:0000256" key="12">
    <source>
        <dbReference type="HAMAP-Rule" id="MF_00418"/>
    </source>
</evidence>
<protein>
    <recommendedName>
        <fullName evidence="4 12">4-hydroxy-tetrahydrodipicolinate synthase</fullName>
        <shortName evidence="12">HTPA synthase</shortName>
        <ecNumber evidence="4 12">4.3.3.7</ecNumber>
    </recommendedName>
</protein>
<feature type="active site" description="Proton donor/acceptor" evidence="12 14">
    <location>
        <position position="142"/>
    </location>
</feature>
<comment type="subunit">
    <text evidence="12">Homotetramer; dimer of dimers.</text>
</comment>
<proteinExistence type="inferred from homology"/>
<dbReference type="OrthoDB" id="9782828at2"/>
<dbReference type="EC" id="4.3.3.7" evidence="4 12"/>
<evidence type="ECO:0000256" key="3">
    <source>
        <dbReference type="ARBA" id="ARBA00007592"/>
    </source>
</evidence>
<dbReference type="KEGG" id="aad:TC41_0462"/>
<name>F8IL47_ALIAT</name>
<dbReference type="SUPFAM" id="SSF51569">
    <property type="entry name" value="Aldolase"/>
    <property type="match status" value="1"/>
</dbReference>
<comment type="caution">
    <text evidence="12">Was originally thought to be a dihydrodipicolinate synthase (DHDPS), catalyzing the condensation of (S)-aspartate-beta-semialdehyde [(S)-ASA] and pyruvate to dihydrodipicolinate (DHDP). However, it was shown in E.coli that the product of the enzymatic reaction is not dihydrodipicolinate but in fact (4S)-4-hydroxy-2,3,4,5-tetrahydro-(2S)-dipicolinic acid (HTPA), and that the consecutive dehydration reaction leading to DHDP is not spontaneous but catalyzed by DapB.</text>
</comment>
<dbReference type="PATRIC" id="fig|1048834.4.peg.430"/>
<dbReference type="Gene3D" id="3.20.20.70">
    <property type="entry name" value="Aldolase class I"/>
    <property type="match status" value="1"/>
</dbReference>
<comment type="catalytic activity">
    <reaction evidence="11 12">
        <text>L-aspartate 4-semialdehyde + pyruvate = (2S,4S)-4-hydroxy-2,3,4,5-tetrahydrodipicolinate + H2O + H(+)</text>
        <dbReference type="Rhea" id="RHEA:34171"/>
        <dbReference type="ChEBI" id="CHEBI:15361"/>
        <dbReference type="ChEBI" id="CHEBI:15377"/>
        <dbReference type="ChEBI" id="CHEBI:15378"/>
        <dbReference type="ChEBI" id="CHEBI:67139"/>
        <dbReference type="ChEBI" id="CHEBI:537519"/>
        <dbReference type="EC" id="4.3.3.7"/>
    </reaction>
</comment>
<evidence type="ECO:0000256" key="6">
    <source>
        <dbReference type="ARBA" id="ARBA00022605"/>
    </source>
</evidence>
<dbReference type="PANTHER" id="PTHR12128">
    <property type="entry name" value="DIHYDRODIPICOLINATE SYNTHASE"/>
    <property type="match status" value="1"/>
</dbReference>
<evidence type="ECO:0000256" key="11">
    <source>
        <dbReference type="ARBA" id="ARBA00047836"/>
    </source>
</evidence>
<comment type="similarity">
    <text evidence="3 12 13">Belongs to the DapA family.</text>
</comment>
<dbReference type="GO" id="GO:0008840">
    <property type="term" value="F:4-hydroxy-tetrahydrodipicolinate synthase activity"/>
    <property type="evidence" value="ECO:0007669"/>
    <property type="project" value="UniProtKB-UniRule"/>
</dbReference>
<dbReference type="PROSITE" id="PS00666">
    <property type="entry name" value="DHDPS_2"/>
    <property type="match status" value="1"/>
</dbReference>
<feature type="binding site" evidence="12 15">
    <location>
        <position position="213"/>
    </location>
    <ligand>
        <name>pyruvate</name>
        <dbReference type="ChEBI" id="CHEBI:15361"/>
    </ligand>
</feature>
<dbReference type="PANTHER" id="PTHR12128:SF66">
    <property type="entry name" value="4-HYDROXY-2-OXOGLUTARATE ALDOLASE, MITOCHONDRIAL"/>
    <property type="match status" value="1"/>
</dbReference>